<name>A0AAP2LI15_9BACE</name>
<dbReference type="Proteomes" id="UP001197958">
    <property type="component" value="Unassembled WGS sequence"/>
</dbReference>
<dbReference type="AlphaFoldDB" id="A0AAP2LI15"/>
<dbReference type="EMBL" id="JAIWYE010000031">
    <property type="protein sequence ID" value="MCA4705467.1"/>
    <property type="molecule type" value="Genomic_DNA"/>
</dbReference>
<comment type="caution">
    <text evidence="1">The sequence shown here is derived from an EMBL/GenBank/DDBJ whole genome shotgun (WGS) entry which is preliminary data.</text>
</comment>
<sequence>MPDDSPVLPQQRTILLSTTKAKVMPQTPDHLMKETLYMKIIHLLDRHRTWLEIESIATVRNHTIVRNGRMTDILSRVLVVKAIHHHFPYTRGQVWQIAEYDMEQAIKSLRTTDGAFRQRIIKGELTLEDVERIISTATHGVVQPDLSPLPLFTCYTYYDK</sequence>
<gene>
    <name evidence="2" type="ORF">LD004_17840</name>
    <name evidence="1" type="ORF">LDZ35_05025</name>
</gene>
<evidence type="ECO:0000313" key="2">
    <source>
        <dbReference type="EMBL" id="MCA4705467.1"/>
    </source>
</evidence>
<reference evidence="1" key="1">
    <citation type="submission" date="2023-08" db="EMBL/GenBank/DDBJ databases">
        <title>Mucin Metabolism Genes Underlie the Key Renovations of Bacteroides xylanisolvens Genomes in Captive Great Apes.</title>
        <authorList>
            <person name="Nishida A.H."/>
        </authorList>
    </citation>
    <scope>NUCLEOTIDE SEQUENCE</scope>
    <source>
        <strain evidence="2">P13.H9</strain>
        <strain evidence="1">P19.10B</strain>
    </source>
</reference>
<proteinExistence type="predicted"/>
<dbReference type="EMBL" id="JAIWWW010000009">
    <property type="protein sequence ID" value="MCA4522574.1"/>
    <property type="molecule type" value="Genomic_DNA"/>
</dbReference>
<protein>
    <submittedName>
        <fullName evidence="1">Uncharacterized protein</fullName>
    </submittedName>
</protein>
<organism evidence="1 3">
    <name type="scientific">Bacteroides xylanisolvens</name>
    <dbReference type="NCBI Taxonomy" id="371601"/>
    <lineage>
        <taxon>Bacteria</taxon>
        <taxon>Pseudomonadati</taxon>
        <taxon>Bacteroidota</taxon>
        <taxon>Bacteroidia</taxon>
        <taxon>Bacteroidales</taxon>
        <taxon>Bacteroidaceae</taxon>
        <taxon>Bacteroides</taxon>
    </lineage>
</organism>
<evidence type="ECO:0000313" key="1">
    <source>
        <dbReference type="EMBL" id="MCA4522574.1"/>
    </source>
</evidence>
<dbReference type="RefSeq" id="WP_225449529.1">
    <property type="nucleotide sequence ID" value="NZ_CP072212.1"/>
</dbReference>
<evidence type="ECO:0000313" key="3">
    <source>
        <dbReference type="Proteomes" id="UP001197958"/>
    </source>
</evidence>
<dbReference type="Proteomes" id="UP001198461">
    <property type="component" value="Unassembled WGS sequence"/>
</dbReference>
<accession>A0AAP2LI15</accession>